<dbReference type="Proteomes" id="UP001140560">
    <property type="component" value="Unassembled WGS sequence"/>
</dbReference>
<keyword evidence="2" id="KW-1185">Reference proteome</keyword>
<sequence length="149" mass="16755">MDQRMIEYLMSTATSISNNLDVAPHSWRDQLQAIRSITTSLELPPTVPDQAHRRWQLPLISVFQRVAFADADNGAIQDIADWCLRQALIMLQVCPEDAELLALTKAHTVSLGGDPQTEPLLRQNNDSILQTTLKQEDCYLRQLNASSVQ</sequence>
<accession>A0A9W8Y9K3</accession>
<protein>
    <submittedName>
        <fullName evidence="1">Uncharacterized protein</fullName>
    </submittedName>
</protein>
<dbReference type="AlphaFoldDB" id="A0A9W8Y9K3"/>
<dbReference type="OrthoDB" id="5366687at2759"/>
<name>A0A9W8Y9K3_9PLEO</name>
<dbReference type="EMBL" id="JAPEUY010000006">
    <property type="protein sequence ID" value="KAJ4372041.1"/>
    <property type="molecule type" value="Genomic_DNA"/>
</dbReference>
<organism evidence="1 2">
    <name type="scientific">Neocucurbitaria cava</name>
    <dbReference type="NCBI Taxonomy" id="798079"/>
    <lineage>
        <taxon>Eukaryota</taxon>
        <taxon>Fungi</taxon>
        <taxon>Dikarya</taxon>
        <taxon>Ascomycota</taxon>
        <taxon>Pezizomycotina</taxon>
        <taxon>Dothideomycetes</taxon>
        <taxon>Pleosporomycetidae</taxon>
        <taxon>Pleosporales</taxon>
        <taxon>Pleosporineae</taxon>
        <taxon>Cucurbitariaceae</taxon>
        <taxon>Neocucurbitaria</taxon>
    </lineage>
</organism>
<evidence type="ECO:0000313" key="1">
    <source>
        <dbReference type="EMBL" id="KAJ4372041.1"/>
    </source>
</evidence>
<reference evidence="1" key="1">
    <citation type="submission" date="2022-10" db="EMBL/GenBank/DDBJ databases">
        <title>Tapping the CABI collections for fungal endophytes: first genome assemblies for Collariella, Neodidymelliopsis, Ascochyta clinopodiicola, Didymella pomorum, Didymosphaeria variabile, Neocosmospora piperis and Neocucurbitaria cava.</title>
        <authorList>
            <person name="Hill R."/>
        </authorList>
    </citation>
    <scope>NUCLEOTIDE SEQUENCE</scope>
    <source>
        <strain evidence="1">IMI 356814</strain>
    </source>
</reference>
<comment type="caution">
    <text evidence="1">The sequence shown here is derived from an EMBL/GenBank/DDBJ whole genome shotgun (WGS) entry which is preliminary data.</text>
</comment>
<gene>
    <name evidence="1" type="ORF">N0V83_003814</name>
</gene>
<proteinExistence type="predicted"/>
<evidence type="ECO:0000313" key="2">
    <source>
        <dbReference type="Proteomes" id="UP001140560"/>
    </source>
</evidence>